<dbReference type="InterPro" id="IPR025234">
    <property type="entry name" value="YjzH-like"/>
</dbReference>
<evidence type="ECO:0000313" key="1">
    <source>
        <dbReference type="EMBL" id="WTO82901.1"/>
    </source>
</evidence>
<evidence type="ECO:0000313" key="2">
    <source>
        <dbReference type="Proteomes" id="UP001622690"/>
    </source>
</evidence>
<gene>
    <name evidence="1" type="ORF">OHU27_10880</name>
</gene>
<dbReference type="EMBL" id="CP108125">
    <property type="protein sequence ID" value="WTO82901.1"/>
    <property type="molecule type" value="Genomic_DNA"/>
</dbReference>
<proteinExistence type="predicted"/>
<protein>
    <submittedName>
        <fullName evidence="1">DUF4177 domain-containing protein</fullName>
    </submittedName>
</protein>
<dbReference type="Proteomes" id="UP001622690">
    <property type="component" value="Chromosome"/>
</dbReference>
<sequence length="62" mass="6787">MAEYRVVHVQDFISNSTGQVQTITNATAVMNQYAAEGWRVISCVPGTNAQTYGGVFITFERG</sequence>
<dbReference type="RefSeq" id="WP_115508732.1">
    <property type="nucleotide sequence ID" value="NZ_CP108125.1"/>
</dbReference>
<keyword evidence="2" id="KW-1185">Reference proteome</keyword>
<reference evidence="1 2" key="1">
    <citation type="submission" date="2022-10" db="EMBL/GenBank/DDBJ databases">
        <title>The complete genomes of actinobacterial strains from the NBC collection.</title>
        <authorList>
            <person name="Joergensen T.S."/>
            <person name="Alvarez Arevalo M."/>
            <person name="Sterndorff E.B."/>
            <person name="Faurdal D."/>
            <person name="Vuksanovic O."/>
            <person name="Mourched A.-S."/>
            <person name="Charusanti P."/>
            <person name="Shaw S."/>
            <person name="Blin K."/>
            <person name="Weber T."/>
        </authorList>
    </citation>
    <scope>NUCLEOTIDE SEQUENCE [LARGE SCALE GENOMIC DNA]</scope>
    <source>
        <strain evidence="1 2">NBC_00206</strain>
    </source>
</reference>
<name>A0ABZ1IRE6_9ACTN</name>
<organism evidence="1 2">
    <name type="scientific">Streptomyces nigra</name>
    <dbReference type="NCBI Taxonomy" id="1827580"/>
    <lineage>
        <taxon>Bacteria</taxon>
        <taxon>Bacillati</taxon>
        <taxon>Actinomycetota</taxon>
        <taxon>Actinomycetes</taxon>
        <taxon>Kitasatosporales</taxon>
        <taxon>Streptomycetaceae</taxon>
        <taxon>Streptomyces</taxon>
    </lineage>
</organism>
<accession>A0ABZ1IRE6</accession>
<dbReference type="Pfam" id="PF13783">
    <property type="entry name" value="DUF4177"/>
    <property type="match status" value="1"/>
</dbReference>